<evidence type="ECO:0000313" key="1">
    <source>
        <dbReference type="EMBL" id="CAN0469074.1"/>
    </source>
</evidence>
<dbReference type="Proteomes" id="UP001162501">
    <property type="component" value="Chromosome 31"/>
</dbReference>
<dbReference type="EMBL" id="OX596115">
    <property type="protein sequence ID" value="CAN0469074.1"/>
    <property type="molecule type" value="Genomic_DNA"/>
</dbReference>
<evidence type="ECO:0000313" key="2">
    <source>
        <dbReference type="Proteomes" id="UP001162501"/>
    </source>
</evidence>
<feature type="non-terminal residue" evidence="1">
    <location>
        <position position="1"/>
    </location>
</feature>
<reference evidence="1" key="1">
    <citation type="submission" date="2023-05" db="EMBL/GenBank/DDBJ databases">
        <authorList>
            <consortium name="ELIXIR-Norway"/>
        </authorList>
    </citation>
    <scope>NUCLEOTIDE SEQUENCE</scope>
</reference>
<organism evidence="1 2">
    <name type="scientific">Rangifer tarandus platyrhynchus</name>
    <name type="common">Svalbard reindeer</name>
    <dbReference type="NCBI Taxonomy" id="3082113"/>
    <lineage>
        <taxon>Eukaryota</taxon>
        <taxon>Metazoa</taxon>
        <taxon>Chordata</taxon>
        <taxon>Craniata</taxon>
        <taxon>Vertebrata</taxon>
        <taxon>Euteleostomi</taxon>
        <taxon>Mammalia</taxon>
        <taxon>Eutheria</taxon>
        <taxon>Laurasiatheria</taxon>
        <taxon>Artiodactyla</taxon>
        <taxon>Ruminantia</taxon>
        <taxon>Pecora</taxon>
        <taxon>Cervidae</taxon>
        <taxon>Odocoileinae</taxon>
        <taxon>Rangifer</taxon>
    </lineage>
</organism>
<gene>
    <name evidence="1" type="ORF">MRATA1EN22A_LOCUS20382</name>
</gene>
<proteinExistence type="predicted"/>
<reference evidence="1" key="2">
    <citation type="submission" date="2025-03" db="EMBL/GenBank/DDBJ databases">
        <authorList>
            <consortium name="ELIXIR-Norway"/>
            <consortium name="Elixir Norway"/>
        </authorList>
    </citation>
    <scope>NUCLEOTIDE SEQUENCE</scope>
</reference>
<protein>
    <submittedName>
        <fullName evidence="1">Uncharacterized protein</fullName>
    </submittedName>
</protein>
<sequence>RGRLQPLTTRKQVTNPAPQIRTARPPSPPREQSPGRARRCPRIPGDSSGKPSCAPGPGRPRGALSEGTAPPPQPPGHTGPRQRWRHSLPPASRFHSTRR</sequence>
<name>A0AC59ZMJ4_RANTA</name>
<accession>A0AC59ZMJ4</accession>
<feature type="non-terminal residue" evidence="1">
    <location>
        <position position="99"/>
    </location>
</feature>